<dbReference type="PANTHER" id="PTHR14309">
    <property type="entry name" value="EXPRESSED PROTEIN"/>
    <property type="match status" value="1"/>
</dbReference>
<dbReference type="InterPro" id="IPR039680">
    <property type="entry name" value="PLEKHB1/2"/>
</dbReference>
<dbReference type="InterPro" id="IPR011993">
    <property type="entry name" value="PH-like_dom_sf"/>
</dbReference>
<proteinExistence type="predicted"/>
<evidence type="ECO:0000256" key="1">
    <source>
        <dbReference type="ARBA" id="ARBA00004370"/>
    </source>
</evidence>
<organism evidence="4 5">
    <name type="scientific">Mytilus edulis</name>
    <name type="common">Blue mussel</name>
    <dbReference type="NCBI Taxonomy" id="6550"/>
    <lineage>
        <taxon>Eukaryota</taxon>
        <taxon>Metazoa</taxon>
        <taxon>Spiralia</taxon>
        <taxon>Lophotrochozoa</taxon>
        <taxon>Mollusca</taxon>
        <taxon>Bivalvia</taxon>
        <taxon>Autobranchia</taxon>
        <taxon>Pteriomorphia</taxon>
        <taxon>Mytilida</taxon>
        <taxon>Mytiloidea</taxon>
        <taxon>Mytilidae</taxon>
        <taxon>Mytilinae</taxon>
        <taxon>Mytilus</taxon>
    </lineage>
</organism>
<gene>
    <name evidence="4" type="ORF">MEDL_10076</name>
</gene>
<comment type="caution">
    <text evidence="4">The sequence shown here is derived from an EMBL/GenBank/DDBJ whole genome shotgun (WGS) entry which is preliminary data.</text>
</comment>
<dbReference type="AlphaFoldDB" id="A0A8S3QJ07"/>
<dbReference type="GO" id="GO:0045595">
    <property type="term" value="P:regulation of cell differentiation"/>
    <property type="evidence" value="ECO:0007669"/>
    <property type="project" value="TreeGrafter"/>
</dbReference>
<dbReference type="OrthoDB" id="2157866at2759"/>
<dbReference type="SUPFAM" id="SSF50729">
    <property type="entry name" value="PH domain-like"/>
    <property type="match status" value="1"/>
</dbReference>
<sequence>MASLKVEDKDVMILRAGYIYRQRTFFKKWKRTWLVVCLGGSVRYYRNRNASRPQKSFDVKNDCIAIKAGKQCKTMLPPKDIDTGCLMEIVMTGDRTLKLCAADPDQSRMWHHAFKRAQSDKQLPTPRHERRNLRPEEIEELEEKSCWYCCCRKNKIEMLRNITSR</sequence>
<evidence type="ECO:0000256" key="2">
    <source>
        <dbReference type="ARBA" id="ARBA00023136"/>
    </source>
</evidence>
<dbReference type="EMBL" id="CAJPWZ010000505">
    <property type="protein sequence ID" value="CAG2195085.1"/>
    <property type="molecule type" value="Genomic_DNA"/>
</dbReference>
<name>A0A8S3QJ07_MYTED</name>
<dbReference type="Gene3D" id="2.30.29.30">
    <property type="entry name" value="Pleckstrin-homology domain (PH domain)/Phosphotyrosine-binding domain (PTB)"/>
    <property type="match status" value="1"/>
</dbReference>
<dbReference type="InterPro" id="IPR001849">
    <property type="entry name" value="PH_domain"/>
</dbReference>
<reference evidence="4" key="1">
    <citation type="submission" date="2021-03" db="EMBL/GenBank/DDBJ databases">
        <authorList>
            <person name="Bekaert M."/>
        </authorList>
    </citation>
    <scope>NUCLEOTIDE SEQUENCE</scope>
</reference>
<dbReference type="Proteomes" id="UP000683360">
    <property type="component" value="Unassembled WGS sequence"/>
</dbReference>
<dbReference type="FunFam" id="2.30.29.30:FF:000073">
    <property type="entry name" value="Pleckstrin homology domain-containing family B member 2"/>
    <property type="match status" value="1"/>
</dbReference>
<feature type="domain" description="PH" evidence="3">
    <location>
        <begin position="12"/>
        <end position="119"/>
    </location>
</feature>
<evidence type="ECO:0000259" key="3">
    <source>
        <dbReference type="PROSITE" id="PS50003"/>
    </source>
</evidence>
<comment type="subcellular location">
    <subcellularLocation>
        <location evidence="1">Membrane</location>
    </subcellularLocation>
</comment>
<accession>A0A8S3QJ07</accession>
<dbReference type="SMART" id="SM00233">
    <property type="entry name" value="PH"/>
    <property type="match status" value="1"/>
</dbReference>
<protein>
    <recommendedName>
        <fullName evidence="3">PH domain-containing protein</fullName>
    </recommendedName>
</protein>
<evidence type="ECO:0000313" key="5">
    <source>
        <dbReference type="Proteomes" id="UP000683360"/>
    </source>
</evidence>
<keyword evidence="2" id="KW-0472">Membrane</keyword>
<dbReference type="GO" id="GO:0016020">
    <property type="term" value="C:membrane"/>
    <property type="evidence" value="ECO:0007669"/>
    <property type="project" value="UniProtKB-SubCell"/>
</dbReference>
<evidence type="ECO:0000313" key="4">
    <source>
        <dbReference type="EMBL" id="CAG2195085.1"/>
    </source>
</evidence>
<dbReference type="PANTHER" id="PTHR14309:SF10">
    <property type="entry name" value="PH DOMAIN-CONTAINING PROTEIN"/>
    <property type="match status" value="1"/>
</dbReference>
<dbReference type="PROSITE" id="PS50003">
    <property type="entry name" value="PH_DOMAIN"/>
    <property type="match status" value="1"/>
</dbReference>
<dbReference type="Pfam" id="PF00169">
    <property type="entry name" value="PH"/>
    <property type="match status" value="1"/>
</dbReference>
<keyword evidence="5" id="KW-1185">Reference proteome</keyword>